<evidence type="ECO:0000313" key="3">
    <source>
        <dbReference type="Proteomes" id="UP000319257"/>
    </source>
</evidence>
<sequence>MRRPRFLSPSQSWSSSEQQQQQQNSDHAIVMTTSFPQSPTSTVSSRPGSRDTGFPEPFNGDRNTTLPHPEANLSPDACITADDISVAKVFHRSRRSFLSKSSRRAVVSHGKIAPGVAQMYSGSTAALVESEEGESPPPALDKSDPLLGQVVTQDGSVGRASSSLNGDDDYPPAAKQVRTSEDSPGSPKRRGVLGKLKMSSK</sequence>
<dbReference type="Proteomes" id="UP000319257">
    <property type="component" value="Unassembled WGS sequence"/>
</dbReference>
<protein>
    <submittedName>
        <fullName evidence="2">Uncharacterized protein</fullName>
    </submittedName>
</protein>
<dbReference type="GeneID" id="41972809"/>
<evidence type="ECO:0000256" key="1">
    <source>
        <dbReference type="SAM" id="MobiDB-lite"/>
    </source>
</evidence>
<feature type="compositionally biased region" description="Polar residues" evidence="1">
    <location>
        <begin position="31"/>
        <end position="47"/>
    </location>
</feature>
<feature type="region of interest" description="Disordered" evidence="1">
    <location>
        <begin position="125"/>
        <end position="201"/>
    </location>
</feature>
<feature type="region of interest" description="Disordered" evidence="1">
    <location>
        <begin position="1"/>
        <end position="74"/>
    </location>
</feature>
<dbReference type="EMBL" id="SKBQ01000028">
    <property type="protein sequence ID" value="TPX14398.1"/>
    <property type="molecule type" value="Genomic_DNA"/>
</dbReference>
<dbReference type="AlphaFoldDB" id="A0A507BC28"/>
<feature type="compositionally biased region" description="Polar residues" evidence="1">
    <location>
        <begin position="150"/>
        <end position="165"/>
    </location>
</feature>
<dbReference type="RefSeq" id="XP_030996109.1">
    <property type="nucleotide sequence ID" value="XM_031139875.1"/>
</dbReference>
<feature type="compositionally biased region" description="Basic residues" evidence="1">
    <location>
        <begin position="187"/>
        <end position="201"/>
    </location>
</feature>
<reference evidence="2 3" key="1">
    <citation type="submission" date="2019-06" db="EMBL/GenBank/DDBJ databases">
        <title>Draft genome sequence of the filamentous fungus Phialemoniopsis curvata isolated from diesel fuel.</title>
        <authorList>
            <person name="Varaljay V.A."/>
            <person name="Lyon W.J."/>
            <person name="Crouch A.L."/>
            <person name="Drake C.E."/>
            <person name="Hollomon J.M."/>
            <person name="Nadeau L.J."/>
            <person name="Nunn H.S."/>
            <person name="Stevenson B.S."/>
            <person name="Bojanowski C.L."/>
            <person name="Crookes-Goodson W.J."/>
        </authorList>
    </citation>
    <scope>NUCLEOTIDE SEQUENCE [LARGE SCALE GENOMIC DNA]</scope>
    <source>
        <strain evidence="2 3">D216</strain>
    </source>
</reference>
<dbReference type="OrthoDB" id="5209158at2759"/>
<gene>
    <name evidence="2" type="ORF">E0L32_005362</name>
</gene>
<evidence type="ECO:0000313" key="2">
    <source>
        <dbReference type="EMBL" id="TPX14398.1"/>
    </source>
</evidence>
<name>A0A507BC28_9PEZI</name>
<organism evidence="2 3">
    <name type="scientific">Thyridium curvatum</name>
    <dbReference type="NCBI Taxonomy" id="1093900"/>
    <lineage>
        <taxon>Eukaryota</taxon>
        <taxon>Fungi</taxon>
        <taxon>Dikarya</taxon>
        <taxon>Ascomycota</taxon>
        <taxon>Pezizomycotina</taxon>
        <taxon>Sordariomycetes</taxon>
        <taxon>Sordariomycetidae</taxon>
        <taxon>Thyridiales</taxon>
        <taxon>Thyridiaceae</taxon>
        <taxon>Thyridium</taxon>
    </lineage>
</organism>
<accession>A0A507BC28</accession>
<keyword evidence="3" id="KW-1185">Reference proteome</keyword>
<feature type="compositionally biased region" description="Low complexity" evidence="1">
    <location>
        <begin position="8"/>
        <end position="25"/>
    </location>
</feature>
<proteinExistence type="predicted"/>
<dbReference type="InParanoid" id="A0A507BC28"/>
<comment type="caution">
    <text evidence="2">The sequence shown here is derived from an EMBL/GenBank/DDBJ whole genome shotgun (WGS) entry which is preliminary data.</text>
</comment>